<comment type="caution">
    <text evidence="1">The sequence shown here is derived from an EMBL/GenBank/DDBJ whole genome shotgun (WGS) entry which is preliminary data.</text>
</comment>
<sequence>MKELLEVFKKDEKNYYERLKSIYEKVESGDCAGCGLCCSESVGATYTESLNIISFIKKNNIMTRKLMDSIVDYYLDVYIKRNKCPFLDEDKKCLIYDVRPLNCRLYGHWVEKEYEANYERLLKENIEISKELEKSYDFKVPNDYLTFKIPYCKDFKGKIMKKPQRDALYDLTLKEDNTLILKNDINIEYEDMGIVEHILGYLLNKDIILNLKLKGKLNKKMRNRIKNIAWLRWSALRL</sequence>
<accession>A0ABS4KNQ1</accession>
<dbReference type="PANTHER" id="PTHR35866:SF2">
    <property type="entry name" value="YKGJ FAMILY CYSTEINE CLUSTER PROTEIN"/>
    <property type="match status" value="1"/>
</dbReference>
<keyword evidence="2" id="KW-1185">Reference proteome</keyword>
<gene>
    <name evidence="1" type="ORF">J2Z35_002050</name>
</gene>
<dbReference type="PANTHER" id="PTHR35866">
    <property type="entry name" value="PUTATIVE-RELATED"/>
    <property type="match status" value="1"/>
</dbReference>
<organism evidence="1 2">
    <name type="scientific">Acetoanaerobium pronyense</name>
    <dbReference type="NCBI Taxonomy" id="1482736"/>
    <lineage>
        <taxon>Bacteria</taxon>
        <taxon>Bacillati</taxon>
        <taxon>Bacillota</taxon>
        <taxon>Clostridia</taxon>
        <taxon>Peptostreptococcales</taxon>
        <taxon>Filifactoraceae</taxon>
        <taxon>Acetoanaerobium</taxon>
    </lineage>
</organism>
<evidence type="ECO:0000313" key="2">
    <source>
        <dbReference type="Proteomes" id="UP001314903"/>
    </source>
</evidence>
<evidence type="ECO:0000313" key="1">
    <source>
        <dbReference type="EMBL" id="MBP2028249.1"/>
    </source>
</evidence>
<dbReference type="Pfam" id="PF03692">
    <property type="entry name" value="CxxCxxCC"/>
    <property type="match status" value="1"/>
</dbReference>
<dbReference type="Proteomes" id="UP001314903">
    <property type="component" value="Unassembled WGS sequence"/>
</dbReference>
<reference evidence="1 2" key="1">
    <citation type="submission" date="2021-03" db="EMBL/GenBank/DDBJ databases">
        <title>Genomic Encyclopedia of Type Strains, Phase IV (KMG-IV): sequencing the most valuable type-strain genomes for metagenomic binning, comparative biology and taxonomic classification.</title>
        <authorList>
            <person name="Goeker M."/>
        </authorList>
    </citation>
    <scope>NUCLEOTIDE SEQUENCE [LARGE SCALE GENOMIC DNA]</scope>
    <source>
        <strain evidence="1 2">DSM 27512</strain>
    </source>
</reference>
<dbReference type="InterPro" id="IPR005358">
    <property type="entry name" value="Puta_zinc/iron-chelating_dom"/>
</dbReference>
<name>A0ABS4KNQ1_9FIRM</name>
<dbReference type="RefSeq" id="WP_209661305.1">
    <property type="nucleotide sequence ID" value="NZ_JAGGLI010000024.1"/>
</dbReference>
<dbReference type="EMBL" id="JAGGLI010000024">
    <property type="protein sequence ID" value="MBP2028249.1"/>
    <property type="molecule type" value="Genomic_DNA"/>
</dbReference>
<proteinExistence type="predicted"/>
<protein>
    <submittedName>
        <fullName evidence="1">Fe-S-cluster containining protein</fullName>
    </submittedName>
</protein>